<reference evidence="1 2" key="1">
    <citation type="submission" date="2023-07" db="EMBL/GenBank/DDBJ databases">
        <title>Sorghum-associated microbial communities from plants grown in Nebraska, USA.</title>
        <authorList>
            <person name="Schachtman D."/>
        </authorList>
    </citation>
    <scope>NUCLEOTIDE SEQUENCE [LARGE SCALE GENOMIC DNA]</scope>
    <source>
        <strain evidence="1 2">BE248</strain>
    </source>
</reference>
<dbReference type="RefSeq" id="WP_309971661.1">
    <property type="nucleotide sequence ID" value="NZ_JAVDWH010000001.1"/>
</dbReference>
<comment type="caution">
    <text evidence="1">The sequence shown here is derived from an EMBL/GenBank/DDBJ whole genome shotgun (WGS) entry which is preliminary data.</text>
</comment>
<protein>
    <submittedName>
        <fullName evidence="1">Methylmalonyl-CoA mutase cobalamin-binding subunit</fullName>
    </submittedName>
</protein>
<keyword evidence="2" id="KW-1185">Reference proteome</keyword>
<sequence>MAKQRIVVGATGDGDEALAVARTLRDAGREVVLAGGGQSAEQLIRTALAEDADEVVVCGDVDFAALESVRDQLGAQHVRLTAAPGVTDPTRQDPL</sequence>
<dbReference type="SUPFAM" id="SSF52242">
    <property type="entry name" value="Cobalamin (vitamin B12)-binding domain"/>
    <property type="match status" value="1"/>
</dbReference>
<dbReference type="EMBL" id="JAVDWH010000001">
    <property type="protein sequence ID" value="MDR7087685.1"/>
    <property type="molecule type" value="Genomic_DNA"/>
</dbReference>
<dbReference type="Proteomes" id="UP001257739">
    <property type="component" value="Unassembled WGS sequence"/>
</dbReference>
<organism evidence="1 2">
    <name type="scientific">Aeromicrobium panaciterrae</name>
    <dbReference type="NCBI Taxonomy" id="363861"/>
    <lineage>
        <taxon>Bacteria</taxon>
        <taxon>Bacillati</taxon>
        <taxon>Actinomycetota</taxon>
        <taxon>Actinomycetes</taxon>
        <taxon>Propionibacteriales</taxon>
        <taxon>Nocardioidaceae</taxon>
        <taxon>Aeromicrobium</taxon>
    </lineage>
</organism>
<proteinExistence type="predicted"/>
<dbReference type="InterPro" id="IPR036724">
    <property type="entry name" value="Cobalamin-bd_sf"/>
</dbReference>
<evidence type="ECO:0000313" key="2">
    <source>
        <dbReference type="Proteomes" id="UP001257739"/>
    </source>
</evidence>
<evidence type="ECO:0000313" key="1">
    <source>
        <dbReference type="EMBL" id="MDR7087685.1"/>
    </source>
</evidence>
<dbReference type="Gene3D" id="3.40.50.280">
    <property type="entry name" value="Cobalamin-binding domain"/>
    <property type="match status" value="1"/>
</dbReference>
<gene>
    <name evidence="1" type="ORF">J2X11_002524</name>
</gene>
<accession>A0ABU1URB7</accession>
<name>A0ABU1URB7_9ACTN</name>